<dbReference type="HOGENOM" id="CLU_014322_2_1_5"/>
<evidence type="ECO:0000313" key="6">
    <source>
        <dbReference type="EMBL" id="ENN94645.1"/>
    </source>
</evidence>
<dbReference type="GO" id="GO:0009253">
    <property type="term" value="P:peptidoglycan catabolic process"/>
    <property type="evidence" value="ECO:0007669"/>
    <property type="project" value="InterPro"/>
</dbReference>
<keyword evidence="3" id="KW-0378">Hydrolase</keyword>
<reference evidence="6 7" key="1">
    <citation type="journal article" date="2013" name="PLoS Genet.">
        <title>A gene transfer agent and a dynamic repertoire of secretion systems hold the keys to the explosive radiation of the emerging pathogen Bartonella.</title>
        <authorList>
            <person name="Guy L."/>
            <person name="Nystedt B."/>
            <person name="Toft C."/>
            <person name="Zaremba-Niedzwiedzka K."/>
            <person name="Berglund E.C."/>
            <person name="Granberg F."/>
            <person name="Naslund K."/>
            <person name="Eriksson A.S."/>
            <person name="Andersson S.G."/>
        </authorList>
    </citation>
    <scope>NUCLEOTIDE SEQUENCE [LARGE SCALE GENOMIC DNA]</scope>
    <source>
        <strain evidence="6">Tweed</strain>
    </source>
</reference>
<evidence type="ECO:0000313" key="7">
    <source>
        <dbReference type="Proteomes" id="UP000014011"/>
    </source>
</evidence>
<dbReference type="Gene3D" id="3.40.630.40">
    <property type="entry name" value="Zn-dependent exopeptidases"/>
    <property type="match status" value="1"/>
</dbReference>
<dbReference type="AlphaFoldDB" id="N6VL85"/>
<feature type="transmembrane region" description="Helical" evidence="4">
    <location>
        <begin position="21"/>
        <end position="40"/>
    </location>
</feature>
<dbReference type="InterPro" id="IPR050695">
    <property type="entry name" value="N-acetylmuramoyl_amidase_3"/>
</dbReference>
<evidence type="ECO:0000256" key="1">
    <source>
        <dbReference type="ARBA" id="ARBA00001561"/>
    </source>
</evidence>
<dbReference type="Gene3D" id="2.60.40.3500">
    <property type="match status" value="1"/>
</dbReference>
<name>N6VL85_BARVB</name>
<comment type="catalytic activity">
    <reaction evidence="1">
        <text>Hydrolyzes the link between N-acetylmuramoyl residues and L-amino acid residues in certain cell-wall glycopeptides.</text>
        <dbReference type="EC" id="3.5.1.28"/>
    </reaction>
</comment>
<dbReference type="PANTHER" id="PTHR30404">
    <property type="entry name" value="N-ACETYLMURAMOYL-L-ALANINE AMIDASE"/>
    <property type="match status" value="1"/>
</dbReference>
<proteinExistence type="predicted"/>
<keyword evidence="4" id="KW-0472">Membrane</keyword>
<organism evidence="6 7">
    <name type="scientific">Bartonella vinsonii subsp. berkhoffii str. Tweed</name>
    <dbReference type="NCBI Taxonomy" id="1094502"/>
    <lineage>
        <taxon>Bacteria</taxon>
        <taxon>Pseudomonadati</taxon>
        <taxon>Pseudomonadota</taxon>
        <taxon>Alphaproteobacteria</taxon>
        <taxon>Hyphomicrobiales</taxon>
        <taxon>Bartonellaceae</taxon>
        <taxon>Bartonella</taxon>
    </lineage>
</organism>
<dbReference type="GO" id="GO:0030288">
    <property type="term" value="C:outer membrane-bounded periplasmic space"/>
    <property type="evidence" value="ECO:0007669"/>
    <property type="project" value="TreeGrafter"/>
</dbReference>
<dbReference type="PATRIC" id="fig|1094502.3.peg.1072"/>
<dbReference type="SMART" id="SM00646">
    <property type="entry name" value="Ami_3"/>
    <property type="match status" value="1"/>
</dbReference>
<feature type="domain" description="MurNAc-LAA" evidence="5">
    <location>
        <begin position="250"/>
        <end position="404"/>
    </location>
</feature>
<evidence type="ECO:0000256" key="3">
    <source>
        <dbReference type="ARBA" id="ARBA00022801"/>
    </source>
</evidence>
<dbReference type="SUPFAM" id="SSF53187">
    <property type="entry name" value="Zn-dependent exopeptidases"/>
    <property type="match status" value="1"/>
</dbReference>
<gene>
    <name evidence="6" type="primary">amiC</name>
    <name evidence="6" type="ORF">BVtw_09190</name>
</gene>
<evidence type="ECO:0000256" key="2">
    <source>
        <dbReference type="ARBA" id="ARBA00011901"/>
    </source>
</evidence>
<dbReference type="InterPro" id="IPR002508">
    <property type="entry name" value="MurNAc-LAA_cat"/>
</dbReference>
<dbReference type="EMBL" id="AGWD01000013">
    <property type="protein sequence ID" value="ENN94645.1"/>
    <property type="molecule type" value="Genomic_DNA"/>
</dbReference>
<evidence type="ECO:0000259" key="5">
    <source>
        <dbReference type="SMART" id="SM00646"/>
    </source>
</evidence>
<accession>N6VL85</accession>
<keyword evidence="4" id="KW-1133">Transmembrane helix</keyword>
<keyword evidence="4" id="KW-0812">Transmembrane</keyword>
<protein>
    <recommendedName>
        <fullName evidence="2">N-acetylmuramoyl-L-alanine amidase</fullName>
        <ecNumber evidence="2">3.5.1.28</ecNumber>
    </recommendedName>
</protein>
<dbReference type="EC" id="3.5.1.28" evidence="2"/>
<dbReference type="CDD" id="cd02696">
    <property type="entry name" value="MurNAc-LAA"/>
    <property type="match status" value="1"/>
</dbReference>
<dbReference type="Pfam" id="PF01520">
    <property type="entry name" value="Amidase_3"/>
    <property type="match status" value="1"/>
</dbReference>
<dbReference type="PANTHER" id="PTHR30404:SF0">
    <property type="entry name" value="N-ACETYLMURAMOYL-L-ALANINE AMIDASE AMIC"/>
    <property type="match status" value="1"/>
</dbReference>
<comment type="caution">
    <text evidence="6">The sequence shown here is derived from an EMBL/GenBank/DDBJ whole genome shotgun (WGS) entry which is preliminary data.</text>
</comment>
<sequence length="417" mass="47452">MTNVGYFHLMIKRIFTPKLKITYCDVILFVPYFLLFFLVFQTNIQAADALKLVNLRTIGDDTHTRIIAVFNAKPNVRLQIFDKPARLVINLPIVDFSSQNTSKKQKSLSSMLLDVRYSFSDIQTSRIILTSKVTFIVEKTTVQKLDNGLWQLLVDISKSTQEKFNELFEKQQKTYFNAQQNLMPTRNFRVILDPGHGGIDGGARGITGILEKDVTLAFARVLRDELRKDSHITVALTRNSDVFLRLSERVKKAQEFGADLFISIHADTINTHSLRGATVYTISDKASDAIAKSLAENENKVDLLDGLPADESHEVTDILIDLTRRETHAFSVNFANSVVSSLSKNNINLINNPHRYADFQVLRASDIPSVLIEIGYLSNKEDEELLNKPQWRKHMAHSIAHSIRQFAEYRQKVMQPL</sequence>
<dbReference type="Proteomes" id="UP000014011">
    <property type="component" value="Unassembled WGS sequence"/>
</dbReference>
<dbReference type="GO" id="GO:0008745">
    <property type="term" value="F:N-acetylmuramoyl-L-alanine amidase activity"/>
    <property type="evidence" value="ECO:0007669"/>
    <property type="project" value="UniProtKB-EC"/>
</dbReference>
<evidence type="ECO:0000256" key="4">
    <source>
        <dbReference type="SAM" id="Phobius"/>
    </source>
</evidence>